<evidence type="ECO:0000259" key="1">
    <source>
        <dbReference type="Pfam" id="PF00534"/>
    </source>
</evidence>
<dbReference type="Proteomes" id="UP000294575">
    <property type="component" value="Unassembled WGS sequence"/>
</dbReference>
<dbReference type="Pfam" id="PF13439">
    <property type="entry name" value="Glyco_transf_4"/>
    <property type="match status" value="1"/>
</dbReference>
<sequence>MSKIKVLQLHPDYNIRKMDISDLGEQLFKALPAERFETVTAFLSGKPGQGQPESIAHRSVYFGFSAAELKGLRIKALWLLYKFLKEERFDVVICNRYKPVNMMLTLARFLKITKCIAIVHGFGDYDRRYRKKQLARNLTENWVFVGVSAAVREYLIALRAGLTDKNTSYITNAIDLAAARDLMLDKASARAALGLSPDAVLIGAMGRLVPLKAHDCLINAFSGLAHEFPRSQLAILGEGRERERLEQLIAELGLEGRVQLVGFKEDALQYLKAFDVWTMPSLREGLGLALLEGMCAGLPVIASSVPAMLPLVQGAEGIAVTPGSVEELTAALRKYLEMTDEERKQAGSKVLDYVLNNHGIDEFREKYLQLISTGF</sequence>
<protein>
    <submittedName>
        <fullName evidence="3">Glycosyltransferase involved in cell wall biosynthesis</fullName>
    </submittedName>
</protein>
<dbReference type="InterPro" id="IPR001296">
    <property type="entry name" value="Glyco_trans_1"/>
</dbReference>
<comment type="caution">
    <text evidence="3">The sequence shown here is derived from an EMBL/GenBank/DDBJ whole genome shotgun (WGS) entry which is preliminary data.</text>
</comment>
<dbReference type="EMBL" id="SNYK01000017">
    <property type="protein sequence ID" value="TDQ34756.1"/>
    <property type="molecule type" value="Genomic_DNA"/>
</dbReference>
<keyword evidence="3" id="KW-0808">Transferase</keyword>
<feature type="domain" description="Glycosyl transferase family 1" evidence="1">
    <location>
        <begin position="187"/>
        <end position="347"/>
    </location>
</feature>
<evidence type="ECO:0000259" key="2">
    <source>
        <dbReference type="Pfam" id="PF13439"/>
    </source>
</evidence>
<dbReference type="InterPro" id="IPR028098">
    <property type="entry name" value="Glyco_trans_4-like_N"/>
</dbReference>
<dbReference type="AlphaFoldDB" id="A0A4V3D4D0"/>
<gene>
    <name evidence="3" type="ORF">DFQ45_1174</name>
</gene>
<dbReference type="Gene3D" id="3.40.50.2000">
    <property type="entry name" value="Glycogen Phosphorylase B"/>
    <property type="match status" value="2"/>
</dbReference>
<name>A0A4V3D4D0_9GAMM</name>
<dbReference type="OrthoDB" id="6713459at2"/>
<feature type="domain" description="Glycosyltransferase subfamily 4-like N-terminal" evidence="2">
    <location>
        <begin position="27"/>
        <end position="177"/>
    </location>
</feature>
<evidence type="ECO:0000313" key="3">
    <source>
        <dbReference type="EMBL" id="TDQ34756.1"/>
    </source>
</evidence>
<dbReference type="PANTHER" id="PTHR12526">
    <property type="entry name" value="GLYCOSYLTRANSFERASE"/>
    <property type="match status" value="1"/>
</dbReference>
<evidence type="ECO:0000313" key="4">
    <source>
        <dbReference type="Proteomes" id="UP000294575"/>
    </source>
</evidence>
<keyword evidence="4" id="KW-1185">Reference proteome</keyword>
<organism evidence="3 4">
    <name type="scientific">Thiopseudomonas denitrificans</name>
    <dbReference type="NCBI Taxonomy" id="1501432"/>
    <lineage>
        <taxon>Bacteria</taxon>
        <taxon>Pseudomonadati</taxon>
        <taxon>Pseudomonadota</taxon>
        <taxon>Gammaproteobacteria</taxon>
        <taxon>Pseudomonadales</taxon>
        <taxon>Pseudomonadaceae</taxon>
        <taxon>Thiopseudomonas</taxon>
    </lineage>
</organism>
<dbReference type="RefSeq" id="WP_101497847.1">
    <property type="nucleotide sequence ID" value="NZ_LNJZ01000009.1"/>
</dbReference>
<reference evidence="3 4" key="1">
    <citation type="submission" date="2019-03" db="EMBL/GenBank/DDBJ databases">
        <title>Genomic Encyclopedia of Type Strains, Phase IV (KMG-IV): sequencing the most valuable type-strain genomes for metagenomic binning, comparative biology and taxonomic classification.</title>
        <authorList>
            <person name="Goeker M."/>
        </authorList>
    </citation>
    <scope>NUCLEOTIDE SEQUENCE [LARGE SCALE GENOMIC DNA]</scope>
    <source>
        <strain evidence="3 4">DSM 28679</strain>
    </source>
</reference>
<accession>A0A4V3D4D0</accession>
<proteinExistence type="predicted"/>
<dbReference type="SUPFAM" id="SSF53756">
    <property type="entry name" value="UDP-Glycosyltransferase/glycogen phosphorylase"/>
    <property type="match status" value="1"/>
</dbReference>
<dbReference type="GO" id="GO:0016757">
    <property type="term" value="F:glycosyltransferase activity"/>
    <property type="evidence" value="ECO:0007669"/>
    <property type="project" value="InterPro"/>
</dbReference>
<dbReference type="GO" id="GO:1901135">
    <property type="term" value="P:carbohydrate derivative metabolic process"/>
    <property type="evidence" value="ECO:0007669"/>
    <property type="project" value="UniProtKB-ARBA"/>
</dbReference>
<dbReference type="Pfam" id="PF00534">
    <property type="entry name" value="Glycos_transf_1"/>
    <property type="match status" value="1"/>
</dbReference>